<dbReference type="EMBL" id="AMZH03010405">
    <property type="protein sequence ID" value="RRT54821.1"/>
    <property type="molecule type" value="Genomic_DNA"/>
</dbReference>
<gene>
    <name evidence="2" type="ORF">B296_00028680</name>
</gene>
<evidence type="ECO:0000313" key="3">
    <source>
        <dbReference type="Proteomes" id="UP000287651"/>
    </source>
</evidence>
<feature type="region of interest" description="Disordered" evidence="1">
    <location>
        <begin position="129"/>
        <end position="169"/>
    </location>
</feature>
<evidence type="ECO:0000313" key="2">
    <source>
        <dbReference type="EMBL" id="RRT54821.1"/>
    </source>
</evidence>
<dbReference type="AlphaFoldDB" id="A0A426YT20"/>
<dbReference type="Proteomes" id="UP000287651">
    <property type="component" value="Unassembled WGS sequence"/>
</dbReference>
<name>A0A426YT20_ENSVE</name>
<accession>A0A426YT20</accession>
<sequence length="169" mass="18612">MVDAVRLKQLIRVPVLKCWTRVVIRLALHASPVVGALHQSLYTISNHRLTRPFMSLEKLRPHTPSTAAIYSSTWPHNERSDKALNSESHCVSYVRVDTACKRRKTRRLSNGVVRAFSALAIRARAAGPIQTSTGGGNGRIGSSGCALGRGEQSLLQPPRHLHPDPGRRI</sequence>
<protein>
    <submittedName>
        <fullName evidence="2">Uncharacterized protein</fullName>
    </submittedName>
</protein>
<comment type="caution">
    <text evidence="2">The sequence shown here is derived from an EMBL/GenBank/DDBJ whole genome shotgun (WGS) entry which is preliminary data.</text>
</comment>
<reference evidence="2 3" key="1">
    <citation type="journal article" date="2014" name="Agronomy (Basel)">
        <title>A Draft Genome Sequence for Ensete ventricosum, the Drought-Tolerant Tree Against Hunger.</title>
        <authorList>
            <person name="Harrison J."/>
            <person name="Moore K.A."/>
            <person name="Paszkiewicz K."/>
            <person name="Jones T."/>
            <person name="Grant M."/>
            <person name="Ambacheew D."/>
            <person name="Muzemil S."/>
            <person name="Studholme D.J."/>
        </authorList>
    </citation>
    <scope>NUCLEOTIDE SEQUENCE [LARGE SCALE GENOMIC DNA]</scope>
</reference>
<organism evidence="2 3">
    <name type="scientific">Ensete ventricosum</name>
    <name type="common">Abyssinian banana</name>
    <name type="synonym">Musa ensete</name>
    <dbReference type="NCBI Taxonomy" id="4639"/>
    <lineage>
        <taxon>Eukaryota</taxon>
        <taxon>Viridiplantae</taxon>
        <taxon>Streptophyta</taxon>
        <taxon>Embryophyta</taxon>
        <taxon>Tracheophyta</taxon>
        <taxon>Spermatophyta</taxon>
        <taxon>Magnoliopsida</taxon>
        <taxon>Liliopsida</taxon>
        <taxon>Zingiberales</taxon>
        <taxon>Musaceae</taxon>
        <taxon>Ensete</taxon>
    </lineage>
</organism>
<proteinExistence type="predicted"/>
<evidence type="ECO:0000256" key="1">
    <source>
        <dbReference type="SAM" id="MobiDB-lite"/>
    </source>
</evidence>